<evidence type="ECO:0000256" key="1">
    <source>
        <dbReference type="ARBA" id="ARBA00006432"/>
    </source>
</evidence>
<dbReference type="InterPro" id="IPR020845">
    <property type="entry name" value="AMP-binding_CS"/>
</dbReference>
<evidence type="ECO:0000259" key="4">
    <source>
        <dbReference type="Pfam" id="PF13193"/>
    </source>
</evidence>
<dbReference type="Pfam" id="PF00501">
    <property type="entry name" value="AMP-binding"/>
    <property type="match status" value="1"/>
</dbReference>
<dbReference type="RefSeq" id="WP_183986240.1">
    <property type="nucleotide sequence ID" value="NZ_JACIEV010000009.1"/>
</dbReference>
<comment type="caution">
    <text evidence="5">The sequence shown here is derived from an EMBL/GenBank/DDBJ whole genome shotgun (WGS) entry which is preliminary data.</text>
</comment>
<dbReference type="Gene3D" id="3.30.300.30">
    <property type="match status" value="1"/>
</dbReference>
<sequence>MPDYGTTTITAAFAASAARNASRPAVRQGMREISFAEVDQLRRDGARGLIALGIRPGERVAIWGVNSLDWIVAGLALLTVGAVLVPVGTRLRGREAGAILRSADVRLIFTDHGFGGYDFVDAIHSESLPKLEHIVVLRSDAEAAGQVRGWSSLVRAGAGVAAQEVDRRAGAIRPDDLSDVLFTSGTTGQPKGVMMTHAQSIVACDHQARALGARSDDVLGALFPFAHNAGYRSAWQTSLLLGMRIDPIDVVNPDDLLQFVQANRTTLLPAVPTVYQSLIEHPARRDMDLSSLRVAMTGGTMVPMQLIFQIREQLGIPHIVNAYGMTETAGNISYTRAGDSDEVIARTVGRPLENLEVRIVDDNMRPLARDMVGQIAVRGFQVTHGYLNDAPATARSMTQDGFLLTGDIGLLGADGNLRITDRLKDMYICGGFNCYPAEVEEVFRKMPGVWQAAVVGMDDARLGQVGRAFIVAEPGLRLNEQEVIAWARENMAGYKVPRVIRFLDALPLNALGKVSKDELRQLD</sequence>
<dbReference type="PANTHER" id="PTHR43201">
    <property type="entry name" value="ACYL-COA SYNTHETASE"/>
    <property type="match status" value="1"/>
</dbReference>
<proteinExistence type="inferred from homology"/>
<gene>
    <name evidence="5" type="ORF">GGQ80_003002</name>
</gene>
<dbReference type="GO" id="GO:0031956">
    <property type="term" value="F:medium-chain fatty acid-CoA ligase activity"/>
    <property type="evidence" value="ECO:0007669"/>
    <property type="project" value="TreeGrafter"/>
</dbReference>
<dbReference type="InterPro" id="IPR000873">
    <property type="entry name" value="AMP-dep_synth/lig_dom"/>
</dbReference>
<dbReference type="Pfam" id="PF13193">
    <property type="entry name" value="AMP-binding_C"/>
    <property type="match status" value="1"/>
</dbReference>
<dbReference type="SUPFAM" id="SSF56801">
    <property type="entry name" value="Acetyl-CoA synthetase-like"/>
    <property type="match status" value="1"/>
</dbReference>
<dbReference type="InterPro" id="IPR042099">
    <property type="entry name" value="ANL_N_sf"/>
</dbReference>
<dbReference type="PANTHER" id="PTHR43201:SF5">
    <property type="entry name" value="MEDIUM-CHAIN ACYL-COA LIGASE ACSF2, MITOCHONDRIAL"/>
    <property type="match status" value="1"/>
</dbReference>
<dbReference type="EMBL" id="JACIEV010000009">
    <property type="protein sequence ID" value="MBB4155085.1"/>
    <property type="molecule type" value="Genomic_DNA"/>
</dbReference>
<name>A0A840FP76_9SPHN</name>
<dbReference type="PROSITE" id="PS00455">
    <property type="entry name" value="AMP_BINDING"/>
    <property type="match status" value="1"/>
</dbReference>
<reference evidence="5 6" key="1">
    <citation type="submission" date="2020-08" db="EMBL/GenBank/DDBJ databases">
        <title>Genomic Encyclopedia of Type Strains, Phase IV (KMG-IV): sequencing the most valuable type-strain genomes for metagenomic binning, comparative biology and taxonomic classification.</title>
        <authorList>
            <person name="Goeker M."/>
        </authorList>
    </citation>
    <scope>NUCLEOTIDE SEQUENCE [LARGE SCALE GENOMIC DNA]</scope>
    <source>
        <strain evidence="5 6">YC6723</strain>
    </source>
</reference>
<dbReference type="GO" id="GO:0006631">
    <property type="term" value="P:fatty acid metabolic process"/>
    <property type="evidence" value="ECO:0007669"/>
    <property type="project" value="TreeGrafter"/>
</dbReference>
<dbReference type="AlphaFoldDB" id="A0A840FP76"/>
<dbReference type="Proteomes" id="UP000529795">
    <property type="component" value="Unassembled WGS sequence"/>
</dbReference>
<accession>A0A840FP76</accession>
<keyword evidence="2 5" id="KW-0436">Ligase</keyword>
<feature type="domain" description="AMP-binding enzyme C-terminal" evidence="4">
    <location>
        <begin position="438"/>
        <end position="513"/>
    </location>
</feature>
<evidence type="ECO:0000313" key="5">
    <source>
        <dbReference type="EMBL" id="MBB4155085.1"/>
    </source>
</evidence>
<dbReference type="InterPro" id="IPR045851">
    <property type="entry name" value="AMP-bd_C_sf"/>
</dbReference>
<comment type="similarity">
    <text evidence="1">Belongs to the ATP-dependent AMP-binding enzyme family.</text>
</comment>
<feature type="domain" description="AMP-dependent synthetase/ligase" evidence="3">
    <location>
        <begin position="13"/>
        <end position="387"/>
    </location>
</feature>
<keyword evidence="6" id="KW-1185">Reference proteome</keyword>
<organism evidence="5 6">
    <name type="scientific">Sphingomonas jinjuensis</name>
    <dbReference type="NCBI Taxonomy" id="535907"/>
    <lineage>
        <taxon>Bacteria</taxon>
        <taxon>Pseudomonadati</taxon>
        <taxon>Pseudomonadota</taxon>
        <taxon>Alphaproteobacteria</taxon>
        <taxon>Sphingomonadales</taxon>
        <taxon>Sphingomonadaceae</taxon>
        <taxon>Sphingomonas</taxon>
    </lineage>
</organism>
<evidence type="ECO:0000256" key="2">
    <source>
        <dbReference type="ARBA" id="ARBA00022598"/>
    </source>
</evidence>
<evidence type="ECO:0000313" key="6">
    <source>
        <dbReference type="Proteomes" id="UP000529795"/>
    </source>
</evidence>
<dbReference type="Gene3D" id="3.40.50.12780">
    <property type="entry name" value="N-terminal domain of ligase-like"/>
    <property type="match status" value="1"/>
</dbReference>
<evidence type="ECO:0000259" key="3">
    <source>
        <dbReference type="Pfam" id="PF00501"/>
    </source>
</evidence>
<dbReference type="InterPro" id="IPR025110">
    <property type="entry name" value="AMP-bd_C"/>
</dbReference>
<protein>
    <submittedName>
        <fullName evidence="5">Acyl-CoA synthetase (AMP-forming)/AMP-acid ligase II</fullName>
    </submittedName>
</protein>